<dbReference type="AlphaFoldDB" id="A0A9X3ITN7"/>
<gene>
    <name evidence="2" type="ORF">OUO13_12875</name>
</gene>
<organism evidence="2 3">
    <name type="scientific">Parathalassolituus penaei</name>
    <dbReference type="NCBI Taxonomy" id="2997323"/>
    <lineage>
        <taxon>Bacteria</taxon>
        <taxon>Pseudomonadati</taxon>
        <taxon>Pseudomonadota</taxon>
        <taxon>Gammaproteobacteria</taxon>
        <taxon>Oceanospirillales</taxon>
        <taxon>Oceanospirillaceae</taxon>
        <taxon>Parathalassolituus</taxon>
    </lineage>
</organism>
<comment type="caution">
    <text evidence="2">The sequence shown here is derived from an EMBL/GenBank/DDBJ whole genome shotgun (WGS) entry which is preliminary data.</text>
</comment>
<name>A0A9X3ITN7_9GAMM</name>
<feature type="transmembrane region" description="Helical" evidence="1">
    <location>
        <begin position="70"/>
        <end position="86"/>
    </location>
</feature>
<dbReference type="Proteomes" id="UP001150830">
    <property type="component" value="Unassembled WGS sequence"/>
</dbReference>
<keyword evidence="1" id="KW-0472">Membrane</keyword>
<reference evidence="2" key="1">
    <citation type="submission" date="2022-11" db="EMBL/GenBank/DDBJ databases">
        <title>Parathalassolutuus dongxingensis gen. nov., sp. nov., a novel member of family Oceanospirillaceae isolated from a coastal shrimp pond in Guangxi, China.</title>
        <authorList>
            <person name="Chen H."/>
        </authorList>
    </citation>
    <scope>NUCLEOTIDE SEQUENCE</scope>
    <source>
        <strain evidence="2">G-43</strain>
    </source>
</reference>
<dbReference type="InterPro" id="IPR008407">
    <property type="entry name" value="Brnchd-chn_aa_trnsp_AzlD"/>
</dbReference>
<sequence length="112" mass="12047">MNDLTLWGLFVAVGIATLVLRLAFIEGHGRWSVPPLLQRALQYVPASVLAALVAPAVVLPPAGSDVLVDWPRLLAAVIAALMAWFFRNTLYSLLAGMGSLLAMQNLLPLWIG</sequence>
<evidence type="ECO:0000256" key="1">
    <source>
        <dbReference type="SAM" id="Phobius"/>
    </source>
</evidence>
<feature type="transmembrane region" description="Helical" evidence="1">
    <location>
        <begin position="6"/>
        <end position="24"/>
    </location>
</feature>
<dbReference type="EMBL" id="JAPNOA010000029">
    <property type="protein sequence ID" value="MCY0966084.1"/>
    <property type="molecule type" value="Genomic_DNA"/>
</dbReference>
<protein>
    <submittedName>
        <fullName evidence="2">AzlD domain-containing protein</fullName>
    </submittedName>
</protein>
<proteinExistence type="predicted"/>
<keyword evidence="1" id="KW-1133">Transmembrane helix</keyword>
<evidence type="ECO:0000313" key="3">
    <source>
        <dbReference type="Proteomes" id="UP001150830"/>
    </source>
</evidence>
<evidence type="ECO:0000313" key="2">
    <source>
        <dbReference type="EMBL" id="MCY0966084.1"/>
    </source>
</evidence>
<keyword evidence="1" id="KW-0812">Transmembrane</keyword>
<keyword evidence="3" id="KW-1185">Reference proteome</keyword>
<accession>A0A9X3ITN7</accession>
<dbReference type="Pfam" id="PF05437">
    <property type="entry name" value="AzlD"/>
    <property type="match status" value="1"/>
</dbReference>
<feature type="transmembrane region" description="Helical" evidence="1">
    <location>
        <begin position="36"/>
        <end position="58"/>
    </location>
</feature>
<dbReference type="RefSeq" id="WP_283174286.1">
    <property type="nucleotide sequence ID" value="NZ_JAPNOA010000029.1"/>
</dbReference>